<dbReference type="PROSITE" id="PS00463">
    <property type="entry name" value="ZN2_CY6_FUNGAL_1"/>
    <property type="match status" value="1"/>
</dbReference>
<dbReference type="GO" id="GO:0000981">
    <property type="term" value="F:DNA-binding transcription factor activity, RNA polymerase II-specific"/>
    <property type="evidence" value="ECO:0007669"/>
    <property type="project" value="InterPro"/>
</dbReference>
<gene>
    <name evidence="3" type="ORF">A7U60_g1648</name>
</gene>
<dbReference type="InterPro" id="IPR001138">
    <property type="entry name" value="Zn2Cys6_DnaBD"/>
</dbReference>
<dbReference type="AlphaFoldDB" id="A0A9Q5NB38"/>
<dbReference type="OrthoDB" id="3267945at2759"/>
<evidence type="ECO:0000256" key="1">
    <source>
        <dbReference type="SAM" id="MobiDB-lite"/>
    </source>
</evidence>
<dbReference type="Proteomes" id="UP000757232">
    <property type="component" value="Unassembled WGS sequence"/>
</dbReference>
<feature type="region of interest" description="Disordered" evidence="1">
    <location>
        <begin position="1"/>
        <end position="52"/>
    </location>
</feature>
<reference evidence="3" key="1">
    <citation type="submission" date="2016-06" db="EMBL/GenBank/DDBJ databases">
        <title>Draft Genome sequence of the fungus Inonotus baumii.</title>
        <authorList>
            <person name="Zhu H."/>
            <person name="Lin W."/>
        </authorList>
    </citation>
    <scope>NUCLEOTIDE SEQUENCE</scope>
    <source>
        <strain evidence="3">821</strain>
    </source>
</reference>
<keyword evidence="4" id="KW-1185">Reference proteome</keyword>
<evidence type="ECO:0000259" key="2">
    <source>
        <dbReference type="PROSITE" id="PS00463"/>
    </source>
</evidence>
<comment type="caution">
    <text evidence="3">The sequence shown here is derived from an EMBL/GenBank/DDBJ whole genome shotgun (WGS) entry which is preliminary data.</text>
</comment>
<dbReference type="GO" id="GO:0008270">
    <property type="term" value="F:zinc ion binding"/>
    <property type="evidence" value="ECO:0007669"/>
    <property type="project" value="InterPro"/>
</dbReference>
<name>A0A9Q5NB38_SANBA</name>
<proteinExistence type="predicted"/>
<feature type="domain" description="Zn(2)-C6 fungal-type" evidence="2">
    <location>
        <begin position="42"/>
        <end position="75"/>
    </location>
</feature>
<organism evidence="3 4">
    <name type="scientific">Sanghuangporus baumii</name>
    <name type="common">Phellinus baumii</name>
    <dbReference type="NCBI Taxonomy" id="108892"/>
    <lineage>
        <taxon>Eukaryota</taxon>
        <taxon>Fungi</taxon>
        <taxon>Dikarya</taxon>
        <taxon>Basidiomycota</taxon>
        <taxon>Agaricomycotina</taxon>
        <taxon>Agaricomycetes</taxon>
        <taxon>Hymenochaetales</taxon>
        <taxon>Hymenochaetaceae</taxon>
        <taxon>Sanghuangporus</taxon>
    </lineage>
</organism>
<accession>A0A9Q5NB38</accession>
<dbReference type="EMBL" id="LNZH02000106">
    <property type="protein sequence ID" value="OCB91083.1"/>
    <property type="molecule type" value="Genomic_DNA"/>
</dbReference>
<sequence length="212" mass="23529">MRSWKTSASESIFSVQLPDLDSLDPTSNGRNSKSPQQRNRKPCGRCSDKQKRCDISPPYSPTRCRACTKANVPFCPPYKARRSNVVKQTIAHRTHRSEQEQAPKSQYSGIDAATNFSQRPVAPTEGETPARDFQTVELGLDPADVLMSSRDPPLLDNNCVYYDFDQANFNGGLDSGTSLLPLNNFFGQSEDVLNSSDFVFPNTFVPAFLPSL</sequence>
<feature type="compositionally biased region" description="Polar residues" evidence="1">
    <location>
        <begin position="24"/>
        <end position="37"/>
    </location>
</feature>
<evidence type="ECO:0000313" key="3">
    <source>
        <dbReference type="EMBL" id="OCB91083.1"/>
    </source>
</evidence>
<evidence type="ECO:0000313" key="4">
    <source>
        <dbReference type="Proteomes" id="UP000757232"/>
    </source>
</evidence>
<protein>
    <recommendedName>
        <fullName evidence="2">Zn(2)-C6 fungal-type domain-containing protein</fullName>
    </recommendedName>
</protein>
<feature type="compositionally biased region" description="Polar residues" evidence="1">
    <location>
        <begin position="1"/>
        <end position="14"/>
    </location>
</feature>